<reference evidence="2 3" key="1">
    <citation type="submission" date="2013-10" db="EMBL/GenBank/DDBJ databases">
        <authorList>
            <consortium name="International Citrus Genome Consortium"/>
            <person name="Jenkins J."/>
            <person name="Schmutz J."/>
            <person name="Prochnik S."/>
            <person name="Rokhsar D."/>
            <person name="Gmitter F."/>
            <person name="Ollitrault P."/>
            <person name="Machado M."/>
            <person name="Talon M."/>
            <person name="Wincker P."/>
            <person name="Jaillon O."/>
            <person name="Morgante M."/>
        </authorList>
    </citation>
    <scope>NUCLEOTIDE SEQUENCE</scope>
    <source>
        <strain evidence="3">cv. Clemenules</strain>
    </source>
</reference>
<dbReference type="STRING" id="85681.V4U4I9"/>
<dbReference type="AlphaFoldDB" id="V4U4I9"/>
<proteinExistence type="predicted"/>
<dbReference type="KEGG" id="cic:CICLE_v10018139mg"/>
<keyword evidence="3" id="KW-1185">Reference proteome</keyword>
<evidence type="ECO:0000313" key="3">
    <source>
        <dbReference type="Proteomes" id="UP000030687"/>
    </source>
</evidence>
<dbReference type="EMBL" id="KI536312">
    <property type="protein sequence ID" value="ESR59010.1"/>
    <property type="molecule type" value="Genomic_DNA"/>
</dbReference>
<feature type="non-terminal residue" evidence="2">
    <location>
        <position position="1"/>
    </location>
</feature>
<feature type="region of interest" description="Disordered" evidence="1">
    <location>
        <begin position="1"/>
        <end position="27"/>
    </location>
</feature>
<protein>
    <submittedName>
        <fullName evidence="2">Uncharacterized protein</fullName>
    </submittedName>
</protein>
<sequence length="124" mass="14138">VECIDNYGGDDAENNDGFVSEDLGESMNKNHNDYSHGWLLSGDEQDNVEEEFWKAAEDQQPESTKDVCVMEKDFQSQDQHAPDVKISARTGVGLQELLEIIDERDFFNKKWRPPRTKDSSVAVQ</sequence>
<evidence type="ECO:0000313" key="2">
    <source>
        <dbReference type="EMBL" id="ESR59010.1"/>
    </source>
</evidence>
<accession>V4U4I9</accession>
<evidence type="ECO:0000256" key="1">
    <source>
        <dbReference type="SAM" id="MobiDB-lite"/>
    </source>
</evidence>
<name>V4U4I9_CITCL</name>
<dbReference type="InParanoid" id="V4U4I9"/>
<dbReference type="Gramene" id="ESR59010">
    <property type="protein sequence ID" value="ESR59010"/>
    <property type="gene ID" value="CICLE_v10018139mg"/>
</dbReference>
<organism evidence="2 3">
    <name type="scientific">Citrus clementina</name>
    <name type="common">Clementine</name>
    <name type="synonym">Citrus deliciosa x Citrus sinensis</name>
    <dbReference type="NCBI Taxonomy" id="85681"/>
    <lineage>
        <taxon>Eukaryota</taxon>
        <taxon>Viridiplantae</taxon>
        <taxon>Streptophyta</taxon>
        <taxon>Embryophyta</taxon>
        <taxon>Tracheophyta</taxon>
        <taxon>Spermatophyta</taxon>
        <taxon>Magnoliopsida</taxon>
        <taxon>eudicotyledons</taxon>
        <taxon>Gunneridae</taxon>
        <taxon>Pentapetalae</taxon>
        <taxon>rosids</taxon>
        <taxon>malvids</taxon>
        <taxon>Sapindales</taxon>
        <taxon>Rutaceae</taxon>
        <taxon>Aurantioideae</taxon>
        <taxon>Citrus</taxon>
    </lineage>
</organism>
<dbReference type="Proteomes" id="UP000030687">
    <property type="component" value="Unassembled WGS sequence"/>
</dbReference>
<gene>
    <name evidence="2" type="ORF">CICLE_v10018139mg</name>
</gene>